<dbReference type="AlphaFoldDB" id="W5NE15"/>
<evidence type="ECO:0000313" key="6">
    <source>
        <dbReference type="Ensembl" id="ENSLOCP00000018874.1"/>
    </source>
</evidence>
<dbReference type="Ensembl" id="ENSLOCT00000018906.1">
    <property type="protein sequence ID" value="ENSLOCP00000018874.1"/>
    <property type="gene ID" value="ENSLOCG00000015337.1"/>
</dbReference>
<keyword evidence="7" id="KW-1185">Reference proteome</keyword>
<protein>
    <recommendedName>
        <fullName evidence="2">Dynein axonemal intermediate chain 7</fullName>
    </recommendedName>
</protein>
<evidence type="ECO:0000259" key="4">
    <source>
        <dbReference type="Pfam" id="PF12366"/>
    </source>
</evidence>
<dbReference type="Pfam" id="PF12366">
    <property type="entry name" value="Casc1_C"/>
    <property type="match status" value="1"/>
</dbReference>
<feature type="region of interest" description="Disordered" evidence="3">
    <location>
        <begin position="433"/>
        <end position="465"/>
    </location>
</feature>
<dbReference type="InterPro" id="IPR022110">
    <property type="entry name" value="CASC1_C"/>
</dbReference>
<dbReference type="InterPro" id="IPR031826">
    <property type="entry name" value="IC97/Casc1_N"/>
</dbReference>
<dbReference type="InterPro" id="IPR023247">
    <property type="entry name" value="IC97/Dnai7-like"/>
</dbReference>
<dbReference type="GO" id="GO:0005930">
    <property type="term" value="C:axoneme"/>
    <property type="evidence" value="ECO:0000318"/>
    <property type="project" value="GO_Central"/>
</dbReference>
<reference evidence="6" key="3">
    <citation type="submission" date="2025-09" db="UniProtKB">
        <authorList>
            <consortium name="Ensembl"/>
        </authorList>
    </citation>
    <scope>IDENTIFICATION</scope>
</reference>
<dbReference type="InParanoid" id="W5NE15"/>
<dbReference type="Pfam" id="PF15927">
    <property type="entry name" value="Casc1_N"/>
    <property type="match status" value="1"/>
</dbReference>
<dbReference type="GO" id="GO:0048487">
    <property type="term" value="F:beta-tubulin binding"/>
    <property type="evidence" value="ECO:0000318"/>
    <property type="project" value="GO_Central"/>
</dbReference>
<dbReference type="OMA" id="FTRCEKT"/>
<dbReference type="GO" id="GO:0008017">
    <property type="term" value="F:microtubule binding"/>
    <property type="evidence" value="ECO:0000318"/>
    <property type="project" value="GO_Central"/>
</dbReference>
<evidence type="ECO:0000259" key="5">
    <source>
        <dbReference type="Pfam" id="PF15927"/>
    </source>
</evidence>
<dbReference type="Bgee" id="ENSLOCG00000015337">
    <property type="expression patterns" value="Expressed in testis and 7 other cell types or tissues"/>
</dbReference>
<accession>W5NE15</accession>
<feature type="domain" description="IC97/Casc1 N-terminal" evidence="5">
    <location>
        <begin position="28"/>
        <end position="229"/>
    </location>
</feature>
<feature type="compositionally biased region" description="Basic and acidic residues" evidence="3">
    <location>
        <begin position="322"/>
        <end position="347"/>
    </location>
</feature>
<feature type="compositionally biased region" description="Basic and acidic residues" evidence="3">
    <location>
        <begin position="299"/>
        <end position="315"/>
    </location>
</feature>
<dbReference type="eggNOG" id="ENOG502QQM9">
    <property type="taxonomic scope" value="Eukaryota"/>
</dbReference>
<proteinExistence type="inferred from homology"/>
<reference evidence="7" key="1">
    <citation type="submission" date="2011-12" db="EMBL/GenBank/DDBJ databases">
        <title>The Draft Genome of Lepisosteus oculatus.</title>
        <authorList>
            <consortium name="The Broad Institute Genome Assembly &amp; Analysis Group"/>
            <consortium name="Computational R&amp;D Group"/>
            <consortium name="and Sequencing Platform"/>
            <person name="Di Palma F."/>
            <person name="Alfoldi J."/>
            <person name="Johnson J."/>
            <person name="Berlin A."/>
            <person name="Gnerre S."/>
            <person name="Jaffe D."/>
            <person name="MacCallum I."/>
            <person name="Young S."/>
            <person name="Walker B.J."/>
            <person name="Lander E.S."/>
            <person name="Lindblad-Toh K."/>
        </authorList>
    </citation>
    <scope>NUCLEOTIDE SEQUENCE [LARGE SCALE GENOMIC DNA]</scope>
</reference>
<feature type="compositionally biased region" description="Basic and acidic residues" evidence="3">
    <location>
        <begin position="14"/>
        <end position="69"/>
    </location>
</feature>
<dbReference type="EMBL" id="AHAT01026490">
    <property type="status" value="NOT_ANNOTATED_CDS"/>
    <property type="molecule type" value="Genomic_DNA"/>
</dbReference>
<name>W5NE15_LEPOC</name>
<dbReference type="STRING" id="7918.ENSLOCP00000018874"/>
<dbReference type="PRINTS" id="PR02043">
    <property type="entry name" value="CANCERSCCP1"/>
</dbReference>
<feature type="compositionally biased region" description="Basic and acidic residues" evidence="3">
    <location>
        <begin position="451"/>
        <end position="460"/>
    </location>
</feature>
<dbReference type="PANTHER" id="PTHR20929:SF11">
    <property type="entry name" value="DYNEIN AXONEMAL INTERMEDIATE CHAIN 7"/>
    <property type="match status" value="1"/>
</dbReference>
<feature type="domain" description="CASC1 C-terminal" evidence="4">
    <location>
        <begin position="494"/>
        <end position="657"/>
    </location>
</feature>
<evidence type="ECO:0000313" key="7">
    <source>
        <dbReference type="Proteomes" id="UP000018468"/>
    </source>
</evidence>
<evidence type="ECO:0000256" key="1">
    <source>
        <dbReference type="ARBA" id="ARBA00024332"/>
    </source>
</evidence>
<dbReference type="FunCoup" id="W5NE15">
    <property type="interactions" value="458"/>
</dbReference>
<evidence type="ECO:0000256" key="3">
    <source>
        <dbReference type="SAM" id="MobiDB-lite"/>
    </source>
</evidence>
<feature type="region of interest" description="Disordered" evidence="3">
    <location>
        <begin position="276"/>
        <end position="355"/>
    </location>
</feature>
<feature type="region of interest" description="Disordered" evidence="3">
    <location>
        <begin position="1"/>
        <end position="69"/>
    </location>
</feature>
<organism evidence="6 7">
    <name type="scientific">Lepisosteus oculatus</name>
    <name type="common">Spotted gar</name>
    <dbReference type="NCBI Taxonomy" id="7918"/>
    <lineage>
        <taxon>Eukaryota</taxon>
        <taxon>Metazoa</taxon>
        <taxon>Chordata</taxon>
        <taxon>Craniata</taxon>
        <taxon>Vertebrata</taxon>
        <taxon>Euteleostomi</taxon>
        <taxon>Actinopterygii</taxon>
        <taxon>Neopterygii</taxon>
        <taxon>Holostei</taxon>
        <taxon>Semionotiformes</taxon>
        <taxon>Lepisosteidae</taxon>
        <taxon>Lepisosteus</taxon>
    </lineage>
</organism>
<sequence length="746" mass="85929">PKDEKSAKKKGKLSKAERERLQKEEEERKQKEEEEARLIAEQEEAERSERERKVQEEQERLESKDRERREDELAELRRTLEENHCAVNKWRADLRAKEKWDRYMKCDGSPDPSVPQEINTYINLWRENTDVEINCVLNQCALAINLIEELDYLLNETPSSELNEKEVLQYKESILNLQNLIYSKYNEATEEILKHSRDLADIETGNMRIVMTTVNVTLCLWANLSKNPRFRGLEFQDAGVAFELPKQLAVSDIAIRILHTHYDHLSHPLARRALAGTGAASPAGGRVEEQDQGQTEAAHIPEDETRSVKSDDRKSALSTTSAKEESSSVEKKTDEDGESKPESHSEETVIDGKQFNHGQKMERSCHSVAILSLHILLYCILEHEEDILEEDAVDLHQFTPLGGVYYYDVFRLPPQSKDIKGWTITELSETGLQPFPYPLEQNLPQTSGSAKSEERERESDNLTSPPVGVTISLPDSVTFLEDPQVARWDGTGHQWKTDRISDVKYDKEAKKIYFKMDTFYIFTLMQDSYVNMPFQFWELRPLGLNTALFTVTAAISEVEITIKDDKCMLNITASDSSLSQIRGKWMTPSALIRAMRSAGVNIFVDEYSDRYVSVNEKDPQLEQAAYDQMALVSSAYAFCWSQWNAEQGKEHLVMQVSEHLKTDPVSEEEWSLYLLSTQKAMRLKNREYYESFSTELAEGSEFHSTFLHMLKERMCDAALDRINRSHYLFIDCVQKLLYATRVLTYS</sequence>
<dbReference type="GeneTree" id="ENSGT00390000004708"/>
<comment type="similarity">
    <text evidence="1">Belongs to the DNAI7 family.</text>
</comment>
<dbReference type="PANTHER" id="PTHR20929">
    <property type="entry name" value="LUNG ADENOMA SUSCEPTIBILITY 1-RELATED"/>
    <property type="match status" value="1"/>
</dbReference>
<dbReference type="Proteomes" id="UP000018468">
    <property type="component" value="Linkage group LG8"/>
</dbReference>
<evidence type="ECO:0000256" key="2">
    <source>
        <dbReference type="ARBA" id="ARBA00024414"/>
    </source>
</evidence>
<reference evidence="6" key="2">
    <citation type="submission" date="2025-08" db="UniProtKB">
        <authorList>
            <consortium name="Ensembl"/>
        </authorList>
    </citation>
    <scope>IDENTIFICATION</scope>
</reference>